<keyword evidence="2" id="KW-0328">Glycosyltransferase</keyword>
<dbReference type="Gene3D" id="3.90.550.10">
    <property type="entry name" value="Spore Coat Polysaccharide Biosynthesis Protein SpsA, Chain A"/>
    <property type="match status" value="1"/>
</dbReference>
<proteinExistence type="predicted"/>
<dbReference type="EMBL" id="CP036269">
    <property type="protein sequence ID" value="QDT42712.1"/>
    <property type="molecule type" value="Genomic_DNA"/>
</dbReference>
<keyword evidence="2" id="KW-0808">Transferase</keyword>
<evidence type="ECO:0000313" key="3">
    <source>
        <dbReference type="Proteomes" id="UP000317171"/>
    </source>
</evidence>
<reference evidence="2 3" key="1">
    <citation type="submission" date="2019-02" db="EMBL/GenBank/DDBJ databases">
        <title>Deep-cultivation of Planctomycetes and their phenomic and genomic characterization uncovers novel biology.</title>
        <authorList>
            <person name="Wiegand S."/>
            <person name="Jogler M."/>
            <person name="Boedeker C."/>
            <person name="Pinto D."/>
            <person name="Vollmers J."/>
            <person name="Rivas-Marin E."/>
            <person name="Kohn T."/>
            <person name="Peeters S.H."/>
            <person name="Heuer A."/>
            <person name="Rast P."/>
            <person name="Oberbeckmann S."/>
            <person name="Bunk B."/>
            <person name="Jeske O."/>
            <person name="Meyerdierks A."/>
            <person name="Storesund J.E."/>
            <person name="Kallscheuer N."/>
            <person name="Luecker S."/>
            <person name="Lage O.M."/>
            <person name="Pohl T."/>
            <person name="Merkel B.J."/>
            <person name="Hornburger P."/>
            <person name="Mueller R.-W."/>
            <person name="Bruemmer F."/>
            <person name="Labrenz M."/>
            <person name="Spormann A.M."/>
            <person name="Op den Camp H."/>
            <person name="Overmann J."/>
            <person name="Amann R."/>
            <person name="Jetten M.S.M."/>
            <person name="Mascher T."/>
            <person name="Medema M.H."/>
            <person name="Devos D.P."/>
            <person name="Kaster A.-K."/>
            <person name="Ovreas L."/>
            <person name="Rohde M."/>
            <person name="Galperin M.Y."/>
            <person name="Jogler C."/>
        </authorList>
    </citation>
    <scope>NUCLEOTIDE SEQUENCE [LARGE SCALE GENOMIC DNA]</scope>
    <source>
        <strain evidence="2 3">Pan241w</strain>
    </source>
</reference>
<dbReference type="OrthoDB" id="396512at2"/>
<protein>
    <submittedName>
        <fullName evidence="2">Undecaprenyl-phosphate mannosyltransferase</fullName>
        <ecNumber evidence="2">2.4.1.54</ecNumber>
    </submittedName>
</protein>
<evidence type="ECO:0000313" key="2">
    <source>
        <dbReference type="EMBL" id="QDT42712.1"/>
    </source>
</evidence>
<dbReference type="KEGG" id="gaz:Pan241w_28000"/>
<dbReference type="PANTHER" id="PTHR48090">
    <property type="entry name" value="UNDECAPRENYL-PHOSPHATE 4-DEOXY-4-FORMAMIDO-L-ARABINOSE TRANSFERASE-RELATED"/>
    <property type="match status" value="1"/>
</dbReference>
<dbReference type="Pfam" id="PF00535">
    <property type="entry name" value="Glycos_transf_2"/>
    <property type="match status" value="1"/>
</dbReference>
<dbReference type="SUPFAM" id="SSF53448">
    <property type="entry name" value="Nucleotide-diphospho-sugar transferases"/>
    <property type="match status" value="1"/>
</dbReference>
<dbReference type="EC" id="2.4.1.54" evidence="2"/>
<dbReference type="InterPro" id="IPR001173">
    <property type="entry name" value="Glyco_trans_2-like"/>
</dbReference>
<dbReference type="Proteomes" id="UP000317171">
    <property type="component" value="Chromosome"/>
</dbReference>
<dbReference type="CDD" id="cd04179">
    <property type="entry name" value="DPM_DPG-synthase_like"/>
    <property type="match status" value="1"/>
</dbReference>
<dbReference type="InterPro" id="IPR050256">
    <property type="entry name" value="Glycosyltransferase_2"/>
</dbReference>
<dbReference type="InterPro" id="IPR029044">
    <property type="entry name" value="Nucleotide-diphossugar_trans"/>
</dbReference>
<evidence type="ECO:0000259" key="1">
    <source>
        <dbReference type="Pfam" id="PF00535"/>
    </source>
</evidence>
<keyword evidence="3" id="KW-1185">Reference proteome</keyword>
<organism evidence="2 3">
    <name type="scientific">Gimesia alba</name>
    <dbReference type="NCBI Taxonomy" id="2527973"/>
    <lineage>
        <taxon>Bacteria</taxon>
        <taxon>Pseudomonadati</taxon>
        <taxon>Planctomycetota</taxon>
        <taxon>Planctomycetia</taxon>
        <taxon>Planctomycetales</taxon>
        <taxon>Planctomycetaceae</taxon>
        <taxon>Gimesia</taxon>
    </lineage>
</organism>
<dbReference type="PANTHER" id="PTHR48090:SF7">
    <property type="entry name" value="RFBJ PROTEIN"/>
    <property type="match status" value="1"/>
</dbReference>
<gene>
    <name evidence="2" type="ORF">Pan241w_28000</name>
</gene>
<sequence length="304" mass="34031">MLESISTSSSNSHLAEPVIAPDSAEVMSQFRNLEPLLEEIERASAPVGKTIVVMPAYNAAPTLLKTLADLPTDVVDEIILVDDGSTDGTIDLALREGLTVIQHKQNRGYGGNQKTCYEYALNHGAEYVVMLHPDYQYDSRVVGIAVQLLKLGICDVVMGSRIRTRQEALAGGMPAWKYLANRLLTITENVALGQNLGDFHSGFRAYRREVLETIPFEQNSDDFVFDSQFLAQSVHFKFRVGDIPVPVRYFPEASSINFRRCVKYGLGTLSVLARFWAQRLRIRPSKIFFSKKIESEADNRVQLQ</sequence>
<dbReference type="GO" id="GO:0047267">
    <property type="term" value="F:undecaprenyl-phosphate mannosyltransferase activity"/>
    <property type="evidence" value="ECO:0007669"/>
    <property type="project" value="UniProtKB-EC"/>
</dbReference>
<name>A0A517RFP8_9PLAN</name>
<dbReference type="AlphaFoldDB" id="A0A517RFP8"/>
<accession>A0A517RFP8</accession>
<dbReference type="RefSeq" id="WP_145216403.1">
    <property type="nucleotide sequence ID" value="NZ_CP036269.1"/>
</dbReference>
<feature type="domain" description="Glycosyltransferase 2-like" evidence="1">
    <location>
        <begin position="52"/>
        <end position="213"/>
    </location>
</feature>